<evidence type="ECO:0000256" key="2">
    <source>
        <dbReference type="ARBA" id="ARBA00004184"/>
    </source>
</evidence>
<comment type="subcellular location">
    <subcellularLocation>
        <location evidence="2">Endomembrane system</location>
        <topology evidence="2">Peripheral membrane protein</topology>
    </subcellularLocation>
    <subcellularLocation>
        <location evidence="1">Vacuole</location>
    </subcellularLocation>
</comment>
<name>A0A4P9Z774_9ASCO</name>
<dbReference type="EMBL" id="ML004885">
    <property type="protein sequence ID" value="RKP28533.1"/>
    <property type="molecule type" value="Genomic_DNA"/>
</dbReference>
<evidence type="ECO:0000256" key="1">
    <source>
        <dbReference type="ARBA" id="ARBA00004116"/>
    </source>
</evidence>
<keyword evidence="4" id="KW-0926">Vacuole</keyword>
<evidence type="ECO:0000313" key="9">
    <source>
        <dbReference type="Proteomes" id="UP000268321"/>
    </source>
</evidence>
<evidence type="ECO:0000313" key="8">
    <source>
        <dbReference type="EMBL" id="RKP28533.1"/>
    </source>
</evidence>
<dbReference type="OrthoDB" id="1667587at2759"/>
<evidence type="ECO:0000256" key="7">
    <source>
        <dbReference type="ARBA" id="ARBA00022927"/>
    </source>
</evidence>
<reference evidence="9" key="1">
    <citation type="journal article" date="2018" name="Nat. Microbiol.">
        <title>Leveraging single-cell genomics to expand the fungal tree of life.</title>
        <authorList>
            <person name="Ahrendt S.R."/>
            <person name="Quandt C.A."/>
            <person name="Ciobanu D."/>
            <person name="Clum A."/>
            <person name="Salamov A."/>
            <person name="Andreopoulos B."/>
            <person name="Cheng J.F."/>
            <person name="Woyke T."/>
            <person name="Pelin A."/>
            <person name="Henrissat B."/>
            <person name="Reynolds N.K."/>
            <person name="Benny G.L."/>
            <person name="Smith M.E."/>
            <person name="James T.Y."/>
            <person name="Grigoriev I.V."/>
        </authorList>
    </citation>
    <scope>NUCLEOTIDE SEQUENCE [LARGE SCALE GENOMIC DNA]</scope>
    <source>
        <strain evidence="9">Baker2002</strain>
    </source>
</reference>
<dbReference type="PANTHER" id="PTHR11227">
    <property type="entry name" value="WD-REPEAT PROTEIN INTERACTING WITH PHOSPHOINOSIDES WIPI -RELATED"/>
    <property type="match status" value="1"/>
</dbReference>
<dbReference type="AlphaFoldDB" id="A0A4P9Z774"/>
<evidence type="ECO:0000256" key="3">
    <source>
        <dbReference type="ARBA" id="ARBA00022448"/>
    </source>
</evidence>
<evidence type="ECO:0000256" key="5">
    <source>
        <dbReference type="ARBA" id="ARBA00022574"/>
    </source>
</evidence>
<keyword evidence="9" id="KW-1185">Reference proteome</keyword>
<dbReference type="SUPFAM" id="SSF50978">
    <property type="entry name" value="WD40 repeat-like"/>
    <property type="match status" value="1"/>
</dbReference>
<sequence length="159" mass="17580">VQFLDVSFNQDQGCFAVAHEKGFLVYNTNPIDLRVRRFFSPAGDAGLGIGRIAMLHRTNYLALVGGGKSPRFPSNKVVIWDDLKRKSSLSLRFMRPVLNLLLSRTRIIVVLGNQVLVYEFAAPPKCIATYETFDSEHGLADLSVYSKATLFLSPNASGS</sequence>
<evidence type="ECO:0000256" key="6">
    <source>
        <dbReference type="ARBA" id="ARBA00022737"/>
    </source>
</evidence>
<dbReference type="GO" id="GO:0015031">
    <property type="term" value="P:protein transport"/>
    <property type="evidence" value="ECO:0007669"/>
    <property type="project" value="UniProtKB-KW"/>
</dbReference>
<protein>
    <recommendedName>
        <fullName evidence="10">WD40 repeat-like protein</fullName>
    </recommendedName>
</protein>
<gene>
    <name evidence="8" type="ORF">METBISCDRAFT_29084</name>
</gene>
<evidence type="ECO:0008006" key="10">
    <source>
        <dbReference type="Google" id="ProtNLM"/>
    </source>
</evidence>
<dbReference type="Proteomes" id="UP000268321">
    <property type="component" value="Unassembled WGS sequence"/>
</dbReference>
<keyword evidence="6" id="KW-0677">Repeat</keyword>
<evidence type="ECO:0000256" key="4">
    <source>
        <dbReference type="ARBA" id="ARBA00022554"/>
    </source>
</evidence>
<dbReference type="InterPro" id="IPR048720">
    <property type="entry name" value="PROPPIN"/>
</dbReference>
<feature type="non-terminal residue" evidence="8">
    <location>
        <position position="1"/>
    </location>
</feature>
<dbReference type="InterPro" id="IPR036322">
    <property type="entry name" value="WD40_repeat_dom_sf"/>
</dbReference>
<keyword evidence="7" id="KW-0653">Protein transport</keyword>
<accession>A0A4P9Z774</accession>
<keyword evidence="5" id="KW-0853">WD repeat</keyword>
<dbReference type="GO" id="GO:0012505">
    <property type="term" value="C:endomembrane system"/>
    <property type="evidence" value="ECO:0007669"/>
    <property type="project" value="UniProtKB-SubCell"/>
</dbReference>
<organism evidence="8 9">
    <name type="scientific">Metschnikowia bicuspidata</name>
    <dbReference type="NCBI Taxonomy" id="27322"/>
    <lineage>
        <taxon>Eukaryota</taxon>
        <taxon>Fungi</taxon>
        <taxon>Dikarya</taxon>
        <taxon>Ascomycota</taxon>
        <taxon>Saccharomycotina</taxon>
        <taxon>Pichiomycetes</taxon>
        <taxon>Metschnikowiaceae</taxon>
        <taxon>Metschnikowia</taxon>
    </lineage>
</organism>
<feature type="non-terminal residue" evidence="8">
    <location>
        <position position="159"/>
    </location>
</feature>
<proteinExistence type="predicted"/>
<dbReference type="GO" id="GO:0005773">
    <property type="term" value="C:vacuole"/>
    <property type="evidence" value="ECO:0007669"/>
    <property type="project" value="UniProtKB-SubCell"/>
</dbReference>
<keyword evidence="3" id="KW-0813">Transport</keyword>